<dbReference type="RefSeq" id="WP_111364140.1">
    <property type="nucleotide sequence ID" value="NZ_JASHJG010000004.1"/>
</dbReference>
<accession>A0A5A9Z5A4</accession>
<reference evidence="1 2" key="1">
    <citation type="submission" date="2019-07" db="EMBL/GenBank/DDBJ databases">
        <title>Aquicoccus porphyridii gen. nov., sp. nov., isolated from a small marine red alga, Porphyridium marinum.</title>
        <authorList>
            <person name="Liu L."/>
        </authorList>
    </citation>
    <scope>NUCLEOTIDE SEQUENCE [LARGE SCALE GENOMIC DNA]</scope>
    <source>
        <strain evidence="1 2">L1 8-17</strain>
    </source>
</reference>
<dbReference type="AlphaFoldDB" id="A0A5A9Z5A4"/>
<keyword evidence="2" id="KW-1185">Reference proteome</keyword>
<evidence type="ECO:0000313" key="2">
    <source>
        <dbReference type="Proteomes" id="UP000325291"/>
    </source>
</evidence>
<proteinExistence type="predicted"/>
<comment type="caution">
    <text evidence="1">The sequence shown here is derived from an EMBL/GenBank/DDBJ whole genome shotgun (WGS) entry which is preliminary data.</text>
</comment>
<protein>
    <submittedName>
        <fullName evidence="1">Uncharacterized protein</fullName>
    </submittedName>
</protein>
<name>A0A5A9Z5A4_9RHOB</name>
<organism evidence="1 2">
    <name type="scientific">Aquicoccus porphyridii</name>
    <dbReference type="NCBI Taxonomy" id="1852029"/>
    <lineage>
        <taxon>Bacteria</taxon>
        <taxon>Pseudomonadati</taxon>
        <taxon>Pseudomonadota</taxon>
        <taxon>Alphaproteobacteria</taxon>
        <taxon>Rhodobacterales</taxon>
        <taxon>Paracoccaceae</taxon>
        <taxon>Aquicoccus</taxon>
    </lineage>
</organism>
<gene>
    <name evidence="1" type="ORF">FLO80_16295</name>
</gene>
<evidence type="ECO:0000313" key="1">
    <source>
        <dbReference type="EMBL" id="KAA0912373.1"/>
    </source>
</evidence>
<sequence length="245" mass="28329">MSRPDTESVELHRWKTRAETVDGELCTMIEAFRATGPDHPHHIHQLFAELYLCTTRHWLARLADREDSEYAYRVICHFLQFYKDHVLDRIDHPLDTIAPHWRSYHRMARRQTIQSPISAHLILISVGARAHTHGDLGHAMSLAEKDIAHRCGSGSASLAERQKIFGGIADDAFYHAALDYVALHHARQAGWRRIVLKLYRVGLYTLRPVWLSVFQWWRRTGYGKVVAATARSRTTYWGKDSPQDL</sequence>
<dbReference type="Proteomes" id="UP000325291">
    <property type="component" value="Unassembled WGS sequence"/>
</dbReference>
<dbReference type="EMBL" id="VINQ01000014">
    <property type="protein sequence ID" value="KAA0912373.1"/>
    <property type="molecule type" value="Genomic_DNA"/>
</dbReference>